<evidence type="ECO:0000313" key="3">
    <source>
        <dbReference type="Proteomes" id="UP000054805"/>
    </source>
</evidence>
<dbReference type="EMBL" id="JYDV01004151">
    <property type="protein sequence ID" value="KRY95674.1"/>
    <property type="molecule type" value="Genomic_DNA"/>
</dbReference>
<keyword evidence="3" id="KW-1185">Reference proteome</keyword>
<dbReference type="Proteomes" id="UP000054826">
    <property type="component" value="Unassembled WGS sequence"/>
</dbReference>
<proteinExistence type="predicted"/>
<sequence length="42" mass="5348">MNIRFLRLRLVVTSVNDSRSSTRSYWTFSSRELLRYWHRWRD</sequence>
<protein>
    <submittedName>
        <fullName evidence="1">Uncharacterized protein</fullName>
    </submittedName>
</protein>
<dbReference type="EMBL" id="JYDS01002981">
    <property type="protein sequence ID" value="KRY96689.1"/>
    <property type="molecule type" value="Genomic_DNA"/>
</dbReference>
<accession>A0A0V1GBM5</accession>
<dbReference type="Proteomes" id="UP000054805">
    <property type="component" value="Unassembled WGS sequence"/>
</dbReference>
<evidence type="ECO:0000313" key="1">
    <source>
        <dbReference type="EMBL" id="KRY95674.1"/>
    </source>
</evidence>
<comment type="caution">
    <text evidence="1">The sequence shown here is derived from an EMBL/GenBank/DDBJ whole genome shotgun (WGS) entry which is preliminary data.</text>
</comment>
<evidence type="ECO:0000313" key="4">
    <source>
        <dbReference type="Proteomes" id="UP000054826"/>
    </source>
</evidence>
<organism evidence="1 4">
    <name type="scientific">Trichinella pseudospiralis</name>
    <name type="common">Parasitic roundworm</name>
    <dbReference type="NCBI Taxonomy" id="6337"/>
    <lineage>
        <taxon>Eukaryota</taxon>
        <taxon>Metazoa</taxon>
        <taxon>Ecdysozoa</taxon>
        <taxon>Nematoda</taxon>
        <taxon>Enoplea</taxon>
        <taxon>Dorylaimia</taxon>
        <taxon>Trichinellida</taxon>
        <taxon>Trichinellidae</taxon>
        <taxon>Trichinella</taxon>
    </lineage>
</organism>
<evidence type="ECO:0000313" key="2">
    <source>
        <dbReference type="EMBL" id="KRY96689.1"/>
    </source>
</evidence>
<gene>
    <name evidence="2" type="ORF">T4B_315</name>
    <name evidence="1" type="ORF">T4C_5354</name>
</gene>
<name>A0A0V1GBM5_TRIPS</name>
<dbReference type="AlphaFoldDB" id="A0A0V1GBM5"/>
<reference evidence="3 4" key="1">
    <citation type="submission" date="2015-01" db="EMBL/GenBank/DDBJ databases">
        <title>Evolution of Trichinella species and genotypes.</title>
        <authorList>
            <person name="Korhonen P.K."/>
            <person name="Edoardo P."/>
            <person name="Giuseppe L.R."/>
            <person name="Gasser R.B."/>
        </authorList>
    </citation>
    <scope>NUCLEOTIDE SEQUENCE [LARGE SCALE GENOMIC DNA]</scope>
    <source>
        <strain evidence="1">ISS176</strain>
        <strain evidence="2">ISS588</strain>
    </source>
</reference>